<dbReference type="Pfam" id="PF23733">
    <property type="entry name" value="GRXCR1-2_C"/>
    <property type="match status" value="1"/>
</dbReference>
<dbReference type="AlphaFoldDB" id="D7LF21"/>
<protein>
    <submittedName>
        <fullName evidence="1">Uncharacterized protein</fullName>
    </submittedName>
</protein>
<dbReference type="eggNOG" id="KOG2824">
    <property type="taxonomic scope" value="Eukaryota"/>
</dbReference>
<dbReference type="EMBL" id="GL348716">
    <property type="protein sequence ID" value="EFH57969.1"/>
    <property type="molecule type" value="Genomic_DNA"/>
</dbReference>
<dbReference type="Proteomes" id="UP000008694">
    <property type="component" value="Unassembled WGS sequence"/>
</dbReference>
<dbReference type="PANTHER" id="PTHR45669:SF36">
    <property type="entry name" value="GLUTAREDOXIN DOMAIN-CONTAINING PROTEIN"/>
    <property type="match status" value="1"/>
</dbReference>
<evidence type="ECO:0000313" key="1">
    <source>
        <dbReference type="EMBL" id="EFH57969.1"/>
    </source>
</evidence>
<accession>D7LF21</accession>
<gene>
    <name evidence="1" type="ORF">ARALYDRAFT_903315</name>
</gene>
<reference evidence="2" key="1">
    <citation type="journal article" date="2011" name="Nat. Genet.">
        <title>The Arabidopsis lyrata genome sequence and the basis of rapid genome size change.</title>
        <authorList>
            <person name="Hu T.T."/>
            <person name="Pattyn P."/>
            <person name="Bakker E.G."/>
            <person name="Cao J."/>
            <person name="Cheng J.-F."/>
            <person name="Clark R.M."/>
            <person name="Fahlgren N."/>
            <person name="Fawcett J.A."/>
            <person name="Grimwood J."/>
            <person name="Gundlach H."/>
            <person name="Haberer G."/>
            <person name="Hollister J.D."/>
            <person name="Ossowski S."/>
            <person name="Ottilar R.P."/>
            <person name="Salamov A.A."/>
            <person name="Schneeberger K."/>
            <person name="Spannagl M."/>
            <person name="Wang X."/>
            <person name="Yang L."/>
            <person name="Nasrallah M.E."/>
            <person name="Bergelson J."/>
            <person name="Carrington J.C."/>
            <person name="Gaut B.S."/>
            <person name="Schmutz J."/>
            <person name="Mayer K.F.X."/>
            <person name="Van de Peer Y."/>
            <person name="Grigoriev I.V."/>
            <person name="Nordborg M."/>
            <person name="Weigel D."/>
            <person name="Guo Y.-L."/>
        </authorList>
    </citation>
    <scope>NUCLEOTIDE SEQUENCE [LARGE SCALE GENOMIC DNA]</scope>
    <source>
        <strain evidence="2">cv. MN47</strain>
    </source>
</reference>
<organism evidence="2">
    <name type="scientific">Arabidopsis lyrata subsp. lyrata</name>
    <name type="common">Lyre-leaved rock-cress</name>
    <dbReference type="NCBI Taxonomy" id="81972"/>
    <lineage>
        <taxon>Eukaryota</taxon>
        <taxon>Viridiplantae</taxon>
        <taxon>Streptophyta</taxon>
        <taxon>Embryophyta</taxon>
        <taxon>Tracheophyta</taxon>
        <taxon>Spermatophyta</taxon>
        <taxon>Magnoliopsida</taxon>
        <taxon>eudicotyledons</taxon>
        <taxon>Gunneridae</taxon>
        <taxon>Pentapetalae</taxon>
        <taxon>rosids</taxon>
        <taxon>malvids</taxon>
        <taxon>Brassicales</taxon>
        <taxon>Brassicaceae</taxon>
        <taxon>Camelineae</taxon>
        <taxon>Arabidopsis</taxon>
    </lineage>
</organism>
<dbReference type="PANTHER" id="PTHR45669">
    <property type="entry name" value="GLUTAREDOXIN DOMAIN-CONTAINING CYSTEINE-RICH PROTEIN CG12206-RELATED"/>
    <property type="match status" value="1"/>
</dbReference>
<proteinExistence type="predicted"/>
<dbReference type="Gramene" id="scaffold_402816.1">
    <property type="protein sequence ID" value="scaffold_402816.1"/>
    <property type="gene ID" value="scaffold_402816.1"/>
</dbReference>
<sequence length="213" mass="24700">MFSNWLQFRRRRHQISPDSPKWPRHFSCSSFKDIQNLLHEDDSPPKPYSIRGQIIHQPRSPKIHGCISNANFLHPIPTPTLFSTVDIPNADHRGVVLYYTSLRIIRKTFEECKSVYIGGMKEIKQLQENDELRKLIDTLPPSDKIFDEICDLCRGWSFVVCDRCNGSHKIFLEKSGFTNCTSCNVQGLIRCVSCFPMHRRRNSESSGRVKCMN</sequence>
<name>D7LF21_ARALL</name>
<evidence type="ECO:0000313" key="2">
    <source>
        <dbReference type="Proteomes" id="UP000008694"/>
    </source>
</evidence>
<keyword evidence="2" id="KW-1185">Reference proteome</keyword>
<dbReference type="HOGENOM" id="CLU_029893_1_1_1"/>